<evidence type="ECO:0000256" key="3">
    <source>
        <dbReference type="ARBA" id="ARBA00022676"/>
    </source>
</evidence>
<dbReference type="Gene3D" id="3.40.50.2000">
    <property type="entry name" value="Glycogen Phosphorylase B"/>
    <property type="match status" value="1"/>
</dbReference>
<accession>A0A1R1F0S6</accession>
<comment type="similarity">
    <text evidence="2">Belongs to the glycosyltransferase 28 family.</text>
</comment>
<keyword evidence="3" id="KW-0328">Glycosyltransferase</keyword>
<dbReference type="GO" id="GO:0016758">
    <property type="term" value="F:hexosyltransferase activity"/>
    <property type="evidence" value="ECO:0007669"/>
    <property type="project" value="InterPro"/>
</dbReference>
<evidence type="ECO:0008006" key="9">
    <source>
        <dbReference type="Google" id="ProtNLM"/>
    </source>
</evidence>
<evidence type="ECO:0000313" key="7">
    <source>
        <dbReference type="EMBL" id="OMF57689.1"/>
    </source>
</evidence>
<evidence type="ECO:0000313" key="8">
    <source>
        <dbReference type="Proteomes" id="UP000187172"/>
    </source>
</evidence>
<dbReference type="AlphaFoldDB" id="A0A1R1F0S6"/>
<feature type="domain" description="Diacylglycerol glucosyltransferase N-terminal" evidence="6">
    <location>
        <begin position="19"/>
        <end position="183"/>
    </location>
</feature>
<dbReference type="Pfam" id="PF06925">
    <property type="entry name" value="MGDG_synth"/>
    <property type="match status" value="1"/>
</dbReference>
<comment type="subcellular location">
    <subcellularLocation>
        <location evidence="1">Membrane</location>
    </subcellularLocation>
</comment>
<proteinExistence type="inferred from homology"/>
<dbReference type="InterPro" id="IPR007235">
    <property type="entry name" value="Glyco_trans_28_C"/>
</dbReference>
<name>A0A1R1F0S6_9BACL</name>
<dbReference type="SUPFAM" id="SSF53756">
    <property type="entry name" value="UDP-Glycosyltransferase/glycogen phosphorylase"/>
    <property type="match status" value="1"/>
</dbReference>
<dbReference type="PANTHER" id="PTHR43025:SF3">
    <property type="entry name" value="MONOGALACTOSYLDIACYLGLYCEROL SYNTHASE 1, CHLOROPLASTIC"/>
    <property type="match status" value="1"/>
</dbReference>
<sequence length="388" mass="43650">MSNRRPRILILTAGFGDGHLQVSSALLHYFHAQQVNQVQIIDLMKEAHPVLNSLFSKVYQMSTFTSQLGFDYYGWSYYMTRDSNPSGPVMRYLNGLVKGKMLETISRFRPDAIINTFPFGVVSERECVHAARTFTVITDYALHSRWIHPDTFGYYVATDEIKDMMVQNYDAAAEKISVTGIPVRPQFYTAAVEAPLRRAAHGTAKGKRILVMAGTFTVFQQLVELIHQLVDQEVCEITVVCGRKQQTYEKLTTLFSGQSQVNIVGYVKNIHDLMAASSCIVTKAGGITLSEAVILKLPIFILSPYGGQERENARYFKTNGMAQISSNVRQLAEQLRDFLGAPTTADRIRGKMAEFHKGAAGERIVNDILKTLQNYQDANHDYELMLRP</sequence>
<evidence type="ECO:0000256" key="1">
    <source>
        <dbReference type="ARBA" id="ARBA00004370"/>
    </source>
</evidence>
<gene>
    <name evidence="7" type="ORF">BK138_03590</name>
</gene>
<dbReference type="STRING" id="297318.BK138_03590"/>
<keyword evidence="4" id="KW-0808">Transferase</keyword>
<dbReference type="Pfam" id="PF04101">
    <property type="entry name" value="Glyco_tran_28_C"/>
    <property type="match status" value="1"/>
</dbReference>
<dbReference type="InterPro" id="IPR050519">
    <property type="entry name" value="Glycosyltransf_28_UgtP"/>
</dbReference>
<comment type="caution">
    <text evidence="7">The sequence shown here is derived from an EMBL/GenBank/DDBJ whole genome shotgun (WGS) entry which is preliminary data.</text>
</comment>
<reference evidence="7 8" key="1">
    <citation type="submission" date="2016-11" db="EMBL/GenBank/DDBJ databases">
        <title>Paenibacillus species isolates.</title>
        <authorList>
            <person name="Beno S.M."/>
        </authorList>
    </citation>
    <scope>NUCLEOTIDE SEQUENCE [LARGE SCALE GENOMIC DNA]</scope>
    <source>
        <strain evidence="7 8">FSL R5-0378</strain>
    </source>
</reference>
<dbReference type="EMBL" id="MRTP01000001">
    <property type="protein sequence ID" value="OMF57689.1"/>
    <property type="molecule type" value="Genomic_DNA"/>
</dbReference>
<dbReference type="GO" id="GO:0016020">
    <property type="term" value="C:membrane"/>
    <property type="evidence" value="ECO:0007669"/>
    <property type="project" value="UniProtKB-SubCell"/>
</dbReference>
<keyword evidence="8" id="KW-1185">Reference proteome</keyword>
<evidence type="ECO:0000259" key="5">
    <source>
        <dbReference type="Pfam" id="PF04101"/>
    </source>
</evidence>
<evidence type="ECO:0000259" key="6">
    <source>
        <dbReference type="Pfam" id="PF06925"/>
    </source>
</evidence>
<protein>
    <recommendedName>
        <fullName evidence="9">Galactosyldiacylglycerol synthase</fullName>
    </recommendedName>
</protein>
<dbReference type="InterPro" id="IPR009695">
    <property type="entry name" value="Diacylglyc_glucosyltr_N"/>
</dbReference>
<organism evidence="7 8">
    <name type="scientific">Paenibacillus rhizosphaerae</name>
    <dbReference type="NCBI Taxonomy" id="297318"/>
    <lineage>
        <taxon>Bacteria</taxon>
        <taxon>Bacillati</taxon>
        <taxon>Bacillota</taxon>
        <taxon>Bacilli</taxon>
        <taxon>Bacillales</taxon>
        <taxon>Paenibacillaceae</taxon>
        <taxon>Paenibacillus</taxon>
    </lineage>
</organism>
<dbReference type="GO" id="GO:0009247">
    <property type="term" value="P:glycolipid biosynthetic process"/>
    <property type="evidence" value="ECO:0007669"/>
    <property type="project" value="InterPro"/>
</dbReference>
<dbReference type="Proteomes" id="UP000187172">
    <property type="component" value="Unassembled WGS sequence"/>
</dbReference>
<evidence type="ECO:0000256" key="4">
    <source>
        <dbReference type="ARBA" id="ARBA00022679"/>
    </source>
</evidence>
<dbReference type="PANTHER" id="PTHR43025">
    <property type="entry name" value="MONOGALACTOSYLDIACYLGLYCEROL SYNTHASE"/>
    <property type="match status" value="1"/>
</dbReference>
<feature type="domain" description="Glycosyl transferase family 28 C-terminal" evidence="5">
    <location>
        <begin position="209"/>
        <end position="339"/>
    </location>
</feature>
<evidence type="ECO:0000256" key="2">
    <source>
        <dbReference type="ARBA" id="ARBA00006962"/>
    </source>
</evidence>
<dbReference type="RefSeq" id="WP_076165873.1">
    <property type="nucleotide sequence ID" value="NZ_MRTP01000001.1"/>
</dbReference>